<dbReference type="RefSeq" id="WP_209461235.1">
    <property type="nucleotide sequence ID" value="NZ_CP110224.1"/>
</dbReference>
<comment type="caution">
    <text evidence="1">The sequence shown here is derived from an EMBL/GenBank/DDBJ whole genome shotgun (WGS) entry which is preliminary data.</text>
</comment>
<name>A0ABS4IAU1_9BACI</name>
<reference evidence="1 2" key="1">
    <citation type="submission" date="2021-03" db="EMBL/GenBank/DDBJ databases">
        <title>Genomic Encyclopedia of Type Strains, Phase IV (KMG-IV): sequencing the most valuable type-strain genomes for metagenomic binning, comparative biology and taxonomic classification.</title>
        <authorList>
            <person name="Goeker M."/>
        </authorList>
    </citation>
    <scope>NUCLEOTIDE SEQUENCE [LARGE SCALE GENOMIC DNA]</scope>
    <source>
        <strain evidence="1 2">DSM 25609</strain>
    </source>
</reference>
<proteinExistence type="predicted"/>
<keyword evidence="2" id="KW-1185">Reference proteome</keyword>
<accession>A0ABS4IAU1</accession>
<evidence type="ECO:0000313" key="2">
    <source>
        <dbReference type="Proteomes" id="UP001519345"/>
    </source>
</evidence>
<evidence type="ECO:0000313" key="1">
    <source>
        <dbReference type="EMBL" id="MBP1967988.1"/>
    </source>
</evidence>
<dbReference type="EMBL" id="JAGGKX010000001">
    <property type="protein sequence ID" value="MBP1967988.1"/>
    <property type="molecule type" value="Genomic_DNA"/>
</dbReference>
<dbReference type="Proteomes" id="UP001519345">
    <property type="component" value="Unassembled WGS sequence"/>
</dbReference>
<sequence>MEQNKEKLLVIELDKVKSLPRVYYKGEEINMKQKIQFEWETGDESDEGFAEFLIQNVTDDLTTEIAKSIHNSFRSKSRIKGE</sequence>
<organism evidence="1 2">
    <name type="scientific">Virgibacillus natechei</name>
    <dbReference type="NCBI Taxonomy" id="1216297"/>
    <lineage>
        <taxon>Bacteria</taxon>
        <taxon>Bacillati</taxon>
        <taxon>Bacillota</taxon>
        <taxon>Bacilli</taxon>
        <taxon>Bacillales</taxon>
        <taxon>Bacillaceae</taxon>
        <taxon>Virgibacillus</taxon>
    </lineage>
</organism>
<protein>
    <submittedName>
        <fullName evidence="1">Uncharacterized protein</fullName>
    </submittedName>
</protein>
<gene>
    <name evidence="1" type="ORF">J2Z83_000080</name>
</gene>